<dbReference type="EMBL" id="BMHP01000002">
    <property type="protein sequence ID" value="GGD68489.1"/>
    <property type="molecule type" value="Genomic_DNA"/>
</dbReference>
<reference evidence="4" key="2">
    <citation type="submission" date="2020-09" db="EMBL/GenBank/DDBJ databases">
        <authorList>
            <person name="Sun Q."/>
            <person name="Zhou Y."/>
        </authorList>
    </citation>
    <scope>NUCLEOTIDE SEQUENCE</scope>
    <source>
        <strain evidence="4">CGMCC 1.15178</strain>
    </source>
</reference>
<feature type="domain" description="DprA winged helix" evidence="3">
    <location>
        <begin position="320"/>
        <end position="372"/>
    </location>
</feature>
<comment type="similarity">
    <text evidence="1">Belongs to the DprA/Smf family.</text>
</comment>
<dbReference type="PANTHER" id="PTHR43022">
    <property type="entry name" value="PROTEIN SMF"/>
    <property type="match status" value="1"/>
</dbReference>
<dbReference type="Gene3D" id="1.10.10.10">
    <property type="entry name" value="Winged helix-like DNA-binding domain superfamily/Winged helix DNA-binding domain"/>
    <property type="match status" value="1"/>
</dbReference>
<protein>
    <submittedName>
        <fullName evidence="4">DNA processing protein DprA</fullName>
    </submittedName>
</protein>
<dbReference type="Pfam" id="PF02481">
    <property type="entry name" value="DNA_processg_A"/>
    <property type="match status" value="1"/>
</dbReference>
<feature type="domain" description="Smf/DprA SLOG" evidence="2">
    <location>
        <begin position="85"/>
        <end position="297"/>
    </location>
</feature>
<organism evidence="4 5">
    <name type="scientific">Paenibacillus nasutitermitis</name>
    <dbReference type="NCBI Taxonomy" id="1652958"/>
    <lineage>
        <taxon>Bacteria</taxon>
        <taxon>Bacillati</taxon>
        <taxon>Bacillota</taxon>
        <taxon>Bacilli</taxon>
        <taxon>Bacillales</taxon>
        <taxon>Paenibacillaceae</taxon>
        <taxon>Paenibacillus</taxon>
    </lineage>
</organism>
<dbReference type="Pfam" id="PF17782">
    <property type="entry name" value="WHD_DprA"/>
    <property type="match status" value="1"/>
</dbReference>
<proteinExistence type="inferred from homology"/>
<evidence type="ECO:0000259" key="3">
    <source>
        <dbReference type="Pfam" id="PF17782"/>
    </source>
</evidence>
<gene>
    <name evidence="4" type="ORF">GCM10010911_27810</name>
</gene>
<evidence type="ECO:0000259" key="2">
    <source>
        <dbReference type="Pfam" id="PF02481"/>
    </source>
</evidence>
<dbReference type="InterPro" id="IPR057666">
    <property type="entry name" value="DrpA_SLOG"/>
</dbReference>
<dbReference type="AlphaFoldDB" id="A0A916YZI6"/>
<dbReference type="InterPro" id="IPR003488">
    <property type="entry name" value="DprA"/>
</dbReference>
<evidence type="ECO:0000256" key="1">
    <source>
        <dbReference type="ARBA" id="ARBA00006525"/>
    </source>
</evidence>
<name>A0A916YZI6_9BACL</name>
<dbReference type="Proteomes" id="UP000612456">
    <property type="component" value="Unassembled WGS sequence"/>
</dbReference>
<dbReference type="SUPFAM" id="SSF102405">
    <property type="entry name" value="MCP/YpsA-like"/>
    <property type="match status" value="1"/>
</dbReference>
<keyword evidence="5" id="KW-1185">Reference proteome</keyword>
<comment type="caution">
    <text evidence="4">The sequence shown here is derived from an EMBL/GenBank/DDBJ whole genome shotgun (WGS) entry which is preliminary data.</text>
</comment>
<dbReference type="Gene3D" id="3.40.50.450">
    <property type="match status" value="1"/>
</dbReference>
<evidence type="ECO:0000313" key="5">
    <source>
        <dbReference type="Proteomes" id="UP000612456"/>
    </source>
</evidence>
<dbReference type="RefSeq" id="WP_188992549.1">
    <property type="nucleotide sequence ID" value="NZ_BMHP01000002.1"/>
</dbReference>
<evidence type="ECO:0000313" key="4">
    <source>
        <dbReference type="EMBL" id="GGD68489.1"/>
    </source>
</evidence>
<accession>A0A916YZI6</accession>
<reference evidence="4" key="1">
    <citation type="journal article" date="2014" name="Int. J. Syst. Evol. Microbiol.">
        <title>Complete genome sequence of Corynebacterium casei LMG S-19264T (=DSM 44701T), isolated from a smear-ripened cheese.</title>
        <authorList>
            <consortium name="US DOE Joint Genome Institute (JGI-PGF)"/>
            <person name="Walter F."/>
            <person name="Albersmeier A."/>
            <person name="Kalinowski J."/>
            <person name="Ruckert C."/>
        </authorList>
    </citation>
    <scope>NUCLEOTIDE SEQUENCE</scope>
    <source>
        <strain evidence="4">CGMCC 1.15178</strain>
    </source>
</reference>
<dbReference type="GO" id="GO:0009294">
    <property type="term" value="P:DNA-mediated transformation"/>
    <property type="evidence" value="ECO:0007669"/>
    <property type="project" value="InterPro"/>
</dbReference>
<dbReference type="NCBIfam" id="TIGR00732">
    <property type="entry name" value="dprA"/>
    <property type="match status" value="1"/>
</dbReference>
<dbReference type="InterPro" id="IPR036388">
    <property type="entry name" value="WH-like_DNA-bd_sf"/>
</dbReference>
<dbReference type="PANTHER" id="PTHR43022:SF1">
    <property type="entry name" value="PROTEIN SMF"/>
    <property type="match status" value="1"/>
</dbReference>
<sequence>MFKDSFNEEIRRELLITLHETPGIGWHTIQKAAAFGAWSSYQRFTEEAWCSSVGLKPEQAKKVTAAFRQMDAAARSARMEQLGVKVLTSFDSGYPELLAQTPQPPWVLYMIGRIELLYRPTMAIVGTRGPTAYGRRAAADMASQLSERGLTVVSGLARGIDSIAHEGALPLAGGTIAVLGTPADKIYPAENRSLYREIGYGGNGLIVSEVPFGTPFHRGLFPLRNRIIAGLSLGTIVIEAAERSGSLITADQAFDMSREVFAIPGPISSPKSEGTNKLIRTGTAKLVSTVAHVLEEYEGRLDLPLHGSADDRSRKMSGSSALTDHEAFICRLLQEKPLSTDELHVLTSFPFGLLHATLINLTLKHMIEQHPGSIYSVR</sequence>
<dbReference type="InterPro" id="IPR041614">
    <property type="entry name" value="DprA_WH"/>
</dbReference>